<feature type="repeat" description="CXXCXGXG motif" evidence="11">
    <location>
        <begin position="180"/>
        <end position="187"/>
    </location>
</feature>
<evidence type="ECO:0000313" key="15">
    <source>
        <dbReference type="EMBL" id="SJZ38920.1"/>
    </source>
</evidence>
<feature type="binding site" evidence="11">
    <location>
        <position position="180"/>
    </location>
    <ligand>
        <name>Zn(2+)</name>
        <dbReference type="ChEBI" id="CHEBI:29105"/>
        <label>2</label>
    </ligand>
</feature>
<dbReference type="GO" id="GO:0005524">
    <property type="term" value="F:ATP binding"/>
    <property type="evidence" value="ECO:0007669"/>
    <property type="project" value="InterPro"/>
</dbReference>
<evidence type="ECO:0000256" key="12">
    <source>
        <dbReference type="PROSITE-ProRule" id="PRU00546"/>
    </source>
</evidence>
<evidence type="ECO:0000256" key="9">
    <source>
        <dbReference type="ARBA" id="ARBA00061004"/>
    </source>
</evidence>
<keyword evidence="5 11" id="KW-0862">Zinc</keyword>
<keyword evidence="2 11" id="KW-0479">Metal-binding</keyword>
<keyword evidence="6 11" id="KW-0346">Stress response</keyword>
<evidence type="ECO:0000256" key="1">
    <source>
        <dbReference type="ARBA" id="ARBA00022705"/>
    </source>
</evidence>
<comment type="function">
    <text evidence="8 11">Participates actively in the response to hyperosmotic and heat shock by preventing the aggregation of stress-denatured proteins and by disaggregating proteins, also in an autonomous, DnaK-independent fashion. Unfolded proteins bind initially to DnaJ; upon interaction with the DnaJ-bound protein, DnaK hydrolyzes its bound ATP, resulting in the formation of a stable complex. GrpE releases ADP from DnaK; ATP binding to DnaK triggers the release of the substrate protein, thus completing the reaction cycle. Several rounds of ATP-dependent interactions between DnaJ, DnaK and GrpE are required for fully efficient folding. Also involved, together with DnaK and GrpE, in the DNA replication of plasmids through activation of initiation proteins.</text>
</comment>
<dbReference type="SUPFAM" id="SSF49493">
    <property type="entry name" value="HSP40/DnaJ peptide-binding domain"/>
    <property type="match status" value="2"/>
</dbReference>
<evidence type="ECO:0000256" key="7">
    <source>
        <dbReference type="ARBA" id="ARBA00023186"/>
    </source>
</evidence>
<dbReference type="HAMAP" id="MF_01152">
    <property type="entry name" value="DnaJ"/>
    <property type="match status" value="1"/>
</dbReference>
<feature type="binding site" evidence="11">
    <location>
        <position position="163"/>
    </location>
    <ligand>
        <name>Zn(2+)</name>
        <dbReference type="ChEBI" id="CHEBI:29105"/>
        <label>1</label>
    </ligand>
</feature>
<dbReference type="OrthoDB" id="9779889at2"/>
<organism evidence="15 16">
    <name type="scientific">Treponema berlinense</name>
    <dbReference type="NCBI Taxonomy" id="225004"/>
    <lineage>
        <taxon>Bacteria</taxon>
        <taxon>Pseudomonadati</taxon>
        <taxon>Spirochaetota</taxon>
        <taxon>Spirochaetia</taxon>
        <taxon>Spirochaetales</taxon>
        <taxon>Treponemataceae</taxon>
        <taxon>Treponema</taxon>
    </lineage>
</organism>
<dbReference type="GeneID" id="303366303"/>
<evidence type="ECO:0000256" key="10">
    <source>
        <dbReference type="ARBA" id="ARBA00067609"/>
    </source>
</evidence>
<evidence type="ECO:0000256" key="11">
    <source>
        <dbReference type="HAMAP-Rule" id="MF_01152"/>
    </source>
</evidence>
<dbReference type="SUPFAM" id="SSF57938">
    <property type="entry name" value="DnaJ/Hsp40 cysteine-rich domain"/>
    <property type="match status" value="1"/>
</dbReference>
<comment type="subunit">
    <text evidence="11">Homodimer.</text>
</comment>
<evidence type="ECO:0000313" key="16">
    <source>
        <dbReference type="Proteomes" id="UP000190395"/>
    </source>
</evidence>
<dbReference type="SMART" id="SM00271">
    <property type="entry name" value="DnaJ"/>
    <property type="match status" value="1"/>
</dbReference>
<dbReference type="RefSeq" id="WP_078929689.1">
    <property type="nucleotide sequence ID" value="NZ_CAMCOW010000076.1"/>
</dbReference>
<protein>
    <recommendedName>
        <fullName evidence="10 11">Chaperone protein DnaJ</fullName>
    </recommendedName>
</protein>
<dbReference type="GO" id="GO:0005737">
    <property type="term" value="C:cytoplasm"/>
    <property type="evidence" value="ECO:0007669"/>
    <property type="project" value="UniProtKB-SubCell"/>
</dbReference>
<gene>
    <name evidence="11" type="primary">dnaJ</name>
    <name evidence="15" type="ORF">SAMN02745152_00021</name>
</gene>
<dbReference type="PRINTS" id="PR00625">
    <property type="entry name" value="JDOMAIN"/>
</dbReference>
<dbReference type="NCBIfam" id="NF008035">
    <property type="entry name" value="PRK10767.1"/>
    <property type="match status" value="1"/>
</dbReference>
<name>A0A1T4K8Z6_9SPIR</name>
<dbReference type="Proteomes" id="UP000190395">
    <property type="component" value="Unassembled WGS sequence"/>
</dbReference>
<comment type="subcellular location">
    <subcellularLocation>
        <location evidence="11">Cytoplasm</location>
    </subcellularLocation>
</comment>
<feature type="binding site" evidence="11">
    <location>
        <position position="219"/>
    </location>
    <ligand>
        <name>Zn(2+)</name>
        <dbReference type="ChEBI" id="CHEBI:29105"/>
        <label>1</label>
    </ligand>
</feature>
<feature type="binding site" evidence="11">
    <location>
        <position position="183"/>
    </location>
    <ligand>
        <name>Zn(2+)</name>
        <dbReference type="ChEBI" id="CHEBI:29105"/>
        <label>2</label>
    </ligand>
</feature>
<dbReference type="InterPro" id="IPR018253">
    <property type="entry name" value="DnaJ_domain_CS"/>
</dbReference>
<comment type="domain">
    <text evidence="11">The J domain is necessary and sufficient to stimulate DnaK ATPase activity. Zinc center 1 plays an important role in the autonomous, DnaK-independent chaperone activity of DnaJ. Zinc center 2 is essential for interaction with DnaK and for DnaJ activity.</text>
</comment>
<dbReference type="Gene3D" id="1.10.287.110">
    <property type="entry name" value="DnaJ domain"/>
    <property type="match status" value="1"/>
</dbReference>
<dbReference type="STRING" id="225004.SAMN02745152_00021"/>
<proteinExistence type="inferred from homology"/>
<keyword evidence="1 11" id="KW-0235">DNA replication</keyword>
<dbReference type="PANTHER" id="PTHR43096">
    <property type="entry name" value="DNAJ HOMOLOG 1, MITOCHONDRIAL-RELATED"/>
    <property type="match status" value="1"/>
</dbReference>
<keyword evidence="7 11" id="KW-0143">Chaperone</keyword>
<comment type="cofactor">
    <cofactor evidence="11">
        <name>Zn(2+)</name>
        <dbReference type="ChEBI" id="CHEBI:29105"/>
    </cofactor>
    <text evidence="11">Binds 2 Zn(2+) ions per monomer.</text>
</comment>
<dbReference type="Pfam" id="PF00226">
    <property type="entry name" value="DnaJ"/>
    <property type="match status" value="1"/>
</dbReference>
<dbReference type="GO" id="GO:0008270">
    <property type="term" value="F:zinc ion binding"/>
    <property type="evidence" value="ECO:0007669"/>
    <property type="project" value="UniProtKB-UniRule"/>
</dbReference>
<feature type="binding site" evidence="11">
    <location>
        <position position="216"/>
    </location>
    <ligand>
        <name>Zn(2+)</name>
        <dbReference type="ChEBI" id="CHEBI:29105"/>
        <label>1</label>
    </ligand>
</feature>
<dbReference type="Pfam" id="PF00684">
    <property type="entry name" value="DnaJ_CXXCXGXG"/>
    <property type="match status" value="1"/>
</dbReference>
<dbReference type="PROSITE" id="PS00636">
    <property type="entry name" value="DNAJ_1"/>
    <property type="match status" value="1"/>
</dbReference>
<dbReference type="PROSITE" id="PS50076">
    <property type="entry name" value="DNAJ_2"/>
    <property type="match status" value="1"/>
</dbReference>
<keyword evidence="16" id="KW-1185">Reference proteome</keyword>
<dbReference type="FunFam" id="2.10.230.10:FF:000002">
    <property type="entry name" value="Molecular chaperone DnaJ"/>
    <property type="match status" value="1"/>
</dbReference>
<evidence type="ECO:0000256" key="2">
    <source>
        <dbReference type="ARBA" id="ARBA00022723"/>
    </source>
</evidence>
<dbReference type="FunFam" id="1.10.287.110:FF:000034">
    <property type="entry name" value="Chaperone protein DnaJ"/>
    <property type="match status" value="1"/>
</dbReference>
<feature type="zinc finger region" description="CR-type" evidence="12">
    <location>
        <begin position="150"/>
        <end position="228"/>
    </location>
</feature>
<keyword evidence="4 11" id="KW-0863">Zinc-finger</keyword>
<feature type="binding site" evidence="11">
    <location>
        <position position="166"/>
    </location>
    <ligand>
        <name>Zn(2+)</name>
        <dbReference type="ChEBI" id="CHEBI:29105"/>
        <label>1</label>
    </ligand>
</feature>
<comment type="similarity">
    <text evidence="9 11">Belongs to the DnaJ family.</text>
</comment>
<feature type="repeat" description="CXXCXGXG motif" evidence="11">
    <location>
        <begin position="202"/>
        <end position="209"/>
    </location>
</feature>
<evidence type="ECO:0000259" key="13">
    <source>
        <dbReference type="PROSITE" id="PS50076"/>
    </source>
</evidence>
<evidence type="ECO:0000256" key="8">
    <source>
        <dbReference type="ARBA" id="ARBA00053423"/>
    </source>
</evidence>
<sequence>MAAKRDYYEVLGVQKGASADEIKKAYRKLAIKYHPDRNPGNKEAEEKFKEATEAYEVLSDDKKRPIYDQYGFAGLDGSSGFGGAGGFTGSHAFHDFSDLFGGMGGGFSDIFEGIFGGGRSSSRARNPNAPEQGQSLRYDLDISFKDAVYGTKAEIKFAHNEACPDCHGSGAAAGGSRKTCTACGGSGQIRRQAGFFAVQQTCPTCHGAGTVIDKPCSSCRGSGVQEKSKRVTLTIPAGVDDGKRIAIHGEGDAGKNGGPAGDLIVVLHVEPHTYFERSGQDLYCAVPVTMVQAALGETIFITTLDGKKIEFKLPAGTQNGKLLRIKNEGVPVFNTSRKGDLYIKILVQVPSRLSSKQKELLEEFSKLDNATTSPNPVPLSSLNN</sequence>
<dbReference type="CDD" id="cd10747">
    <property type="entry name" value="DnaJ_C"/>
    <property type="match status" value="1"/>
</dbReference>
<keyword evidence="11" id="KW-0963">Cytoplasm</keyword>
<feature type="repeat" description="CXXCXGXG motif" evidence="11">
    <location>
        <begin position="163"/>
        <end position="170"/>
    </location>
</feature>
<dbReference type="Gene3D" id="2.10.230.10">
    <property type="entry name" value="Heat shock protein DnaJ, cysteine-rich domain"/>
    <property type="match status" value="1"/>
</dbReference>
<dbReference type="InterPro" id="IPR012724">
    <property type="entry name" value="DnaJ"/>
</dbReference>
<dbReference type="GO" id="GO:0009408">
    <property type="term" value="P:response to heat"/>
    <property type="evidence" value="ECO:0007669"/>
    <property type="project" value="InterPro"/>
</dbReference>
<dbReference type="InterPro" id="IPR001623">
    <property type="entry name" value="DnaJ_domain"/>
</dbReference>
<feature type="repeat" description="CXXCXGXG motif" evidence="11">
    <location>
        <begin position="216"/>
        <end position="223"/>
    </location>
</feature>
<evidence type="ECO:0000256" key="5">
    <source>
        <dbReference type="ARBA" id="ARBA00022833"/>
    </source>
</evidence>
<dbReference type="CDD" id="cd10719">
    <property type="entry name" value="DnaJ_zf"/>
    <property type="match status" value="1"/>
</dbReference>
<dbReference type="InterPro" id="IPR036410">
    <property type="entry name" value="HSP_DnaJ_Cys-rich_dom_sf"/>
</dbReference>
<dbReference type="PROSITE" id="PS51188">
    <property type="entry name" value="ZF_CR"/>
    <property type="match status" value="1"/>
</dbReference>
<dbReference type="FunFam" id="2.60.260.20:FF:000005">
    <property type="entry name" value="Chaperone protein dnaJ 1, mitochondrial"/>
    <property type="match status" value="1"/>
</dbReference>
<dbReference type="SUPFAM" id="SSF46565">
    <property type="entry name" value="Chaperone J-domain"/>
    <property type="match status" value="1"/>
</dbReference>
<dbReference type="InterPro" id="IPR036869">
    <property type="entry name" value="J_dom_sf"/>
</dbReference>
<evidence type="ECO:0000259" key="14">
    <source>
        <dbReference type="PROSITE" id="PS51188"/>
    </source>
</evidence>
<dbReference type="PANTHER" id="PTHR43096:SF52">
    <property type="entry name" value="DNAJ HOMOLOG 1, MITOCHONDRIAL-RELATED"/>
    <property type="match status" value="1"/>
</dbReference>
<dbReference type="CDD" id="cd06257">
    <property type="entry name" value="DnaJ"/>
    <property type="match status" value="1"/>
</dbReference>
<dbReference type="NCBIfam" id="TIGR02349">
    <property type="entry name" value="DnaJ_bact"/>
    <property type="match status" value="1"/>
</dbReference>
<dbReference type="InterPro" id="IPR008971">
    <property type="entry name" value="HSP40/DnaJ_pept-bd"/>
</dbReference>
<dbReference type="Gene3D" id="2.60.260.20">
    <property type="entry name" value="Urease metallochaperone UreE, N-terminal domain"/>
    <property type="match status" value="2"/>
</dbReference>
<dbReference type="GO" id="GO:0006260">
    <property type="term" value="P:DNA replication"/>
    <property type="evidence" value="ECO:0007669"/>
    <property type="project" value="UniProtKB-KW"/>
</dbReference>
<feature type="binding site" evidence="11">
    <location>
        <position position="205"/>
    </location>
    <ligand>
        <name>Zn(2+)</name>
        <dbReference type="ChEBI" id="CHEBI:29105"/>
        <label>2</label>
    </ligand>
</feature>
<keyword evidence="3 11" id="KW-0677">Repeat</keyword>
<reference evidence="15 16" key="1">
    <citation type="submission" date="2017-02" db="EMBL/GenBank/DDBJ databases">
        <authorList>
            <person name="Peterson S.W."/>
        </authorList>
    </citation>
    <scope>NUCLEOTIDE SEQUENCE [LARGE SCALE GENOMIC DNA]</scope>
    <source>
        <strain evidence="15 16">ATCC BAA-909</strain>
    </source>
</reference>
<dbReference type="GO" id="GO:0051082">
    <property type="term" value="F:unfolded protein binding"/>
    <property type="evidence" value="ECO:0007669"/>
    <property type="project" value="UniProtKB-UniRule"/>
</dbReference>
<feature type="domain" description="CR-type" evidence="14">
    <location>
        <begin position="150"/>
        <end position="228"/>
    </location>
</feature>
<dbReference type="InterPro" id="IPR001305">
    <property type="entry name" value="HSP_DnaJ_Cys-rich_dom"/>
</dbReference>
<evidence type="ECO:0000256" key="6">
    <source>
        <dbReference type="ARBA" id="ARBA00023016"/>
    </source>
</evidence>
<dbReference type="Pfam" id="PF01556">
    <property type="entry name" value="DnaJ_C"/>
    <property type="match status" value="1"/>
</dbReference>
<feature type="binding site" evidence="11">
    <location>
        <position position="202"/>
    </location>
    <ligand>
        <name>Zn(2+)</name>
        <dbReference type="ChEBI" id="CHEBI:29105"/>
        <label>2</label>
    </ligand>
</feature>
<evidence type="ECO:0000256" key="4">
    <source>
        <dbReference type="ARBA" id="ARBA00022771"/>
    </source>
</evidence>
<feature type="domain" description="J" evidence="13">
    <location>
        <begin position="6"/>
        <end position="71"/>
    </location>
</feature>
<accession>A0A1T4K8Z6</accession>
<dbReference type="InterPro" id="IPR002939">
    <property type="entry name" value="DnaJ_C"/>
</dbReference>
<dbReference type="GO" id="GO:0042026">
    <property type="term" value="P:protein refolding"/>
    <property type="evidence" value="ECO:0007669"/>
    <property type="project" value="TreeGrafter"/>
</dbReference>
<evidence type="ECO:0000256" key="3">
    <source>
        <dbReference type="ARBA" id="ARBA00022737"/>
    </source>
</evidence>
<dbReference type="AlphaFoldDB" id="A0A1T4K8Z6"/>
<dbReference type="EMBL" id="FUXC01000001">
    <property type="protein sequence ID" value="SJZ38920.1"/>
    <property type="molecule type" value="Genomic_DNA"/>
</dbReference>
<dbReference type="GO" id="GO:0031072">
    <property type="term" value="F:heat shock protein binding"/>
    <property type="evidence" value="ECO:0007669"/>
    <property type="project" value="InterPro"/>
</dbReference>